<keyword evidence="3" id="KW-1185">Reference proteome</keyword>
<reference evidence="1" key="1">
    <citation type="submission" date="2013-07" db="EMBL/GenBank/DDBJ databases">
        <title>The Genome Sequence of Cryptococcus dejecticola CBS10117.</title>
        <authorList>
            <consortium name="The Broad Institute Genome Sequencing Platform"/>
            <person name="Cuomo C."/>
            <person name="Litvintseva A."/>
            <person name="Chen Y."/>
            <person name="Heitman J."/>
            <person name="Sun S."/>
            <person name="Springer D."/>
            <person name="Dromer F."/>
            <person name="Young S.K."/>
            <person name="Zeng Q."/>
            <person name="Gargeya S."/>
            <person name="Fitzgerald M."/>
            <person name="Abouelleil A."/>
            <person name="Alvarado L."/>
            <person name="Berlin A.M."/>
            <person name="Chapman S.B."/>
            <person name="Dewar J."/>
            <person name="Goldberg J."/>
            <person name="Griggs A."/>
            <person name="Gujja S."/>
            <person name="Hansen M."/>
            <person name="Howarth C."/>
            <person name="Imamovic A."/>
            <person name="Larimer J."/>
            <person name="McCowan C."/>
            <person name="Murphy C."/>
            <person name="Pearson M."/>
            <person name="Priest M."/>
            <person name="Roberts A."/>
            <person name="Saif S."/>
            <person name="Shea T."/>
            <person name="Sykes S."/>
            <person name="Wortman J."/>
            <person name="Nusbaum C."/>
            <person name="Birren B."/>
        </authorList>
    </citation>
    <scope>NUCLEOTIDE SEQUENCE [LARGE SCALE GENOMIC DNA]</scope>
    <source>
        <strain evidence="1">CBS 10117</strain>
    </source>
</reference>
<reference evidence="2" key="3">
    <citation type="submission" date="2024-02" db="EMBL/GenBank/DDBJ databases">
        <title>Comparative genomics of Cryptococcus and Kwoniella reveals pathogenesis evolution and contrasting modes of karyotype evolution via chromosome fusion or intercentromeric recombination.</title>
        <authorList>
            <person name="Coelho M.A."/>
            <person name="David-Palma M."/>
            <person name="Shea T."/>
            <person name="Bowers K."/>
            <person name="McGinley-Smith S."/>
            <person name="Mohammad A.W."/>
            <person name="Gnirke A."/>
            <person name="Yurkov A.M."/>
            <person name="Nowrousian M."/>
            <person name="Sun S."/>
            <person name="Cuomo C.A."/>
            <person name="Heitman J."/>
        </authorList>
    </citation>
    <scope>NUCLEOTIDE SEQUENCE</scope>
    <source>
        <strain evidence="2">CBS 10117</strain>
    </source>
</reference>
<evidence type="ECO:0000313" key="1">
    <source>
        <dbReference type="EMBL" id="OBR83999.1"/>
    </source>
</evidence>
<dbReference type="EMBL" id="CP144536">
    <property type="protein sequence ID" value="WWC63662.1"/>
    <property type="molecule type" value="Genomic_DNA"/>
</dbReference>
<proteinExistence type="predicted"/>
<dbReference type="AlphaFoldDB" id="A0A1A6A1R4"/>
<dbReference type="KEGG" id="kdj:28969985"/>
<reference evidence="2" key="2">
    <citation type="submission" date="2013-07" db="EMBL/GenBank/DDBJ databases">
        <authorList>
            <consortium name="The Broad Institute Genome Sequencing Platform"/>
            <person name="Cuomo C."/>
            <person name="Litvintseva A."/>
            <person name="Chen Y."/>
            <person name="Heitman J."/>
            <person name="Sun S."/>
            <person name="Springer D."/>
            <person name="Dromer F."/>
            <person name="Young S.K."/>
            <person name="Zeng Q."/>
            <person name="Gargeya S."/>
            <person name="Fitzgerald M."/>
            <person name="Abouelleil A."/>
            <person name="Alvarado L."/>
            <person name="Berlin A.M."/>
            <person name="Chapman S.B."/>
            <person name="Dewar J."/>
            <person name="Goldberg J."/>
            <person name="Griggs A."/>
            <person name="Gujja S."/>
            <person name="Hansen M."/>
            <person name="Howarth C."/>
            <person name="Imamovic A."/>
            <person name="Larimer J."/>
            <person name="McCowan C."/>
            <person name="Murphy C."/>
            <person name="Pearson M."/>
            <person name="Priest M."/>
            <person name="Roberts A."/>
            <person name="Saif S."/>
            <person name="Shea T."/>
            <person name="Sykes S."/>
            <person name="Wortman J."/>
            <person name="Nusbaum C."/>
            <person name="Birren B."/>
        </authorList>
    </citation>
    <scope>NUCLEOTIDE SEQUENCE</scope>
    <source>
        <strain evidence="2">CBS 10117</strain>
    </source>
</reference>
<dbReference type="GeneID" id="28969985"/>
<gene>
    <name evidence="1" type="ORF">I303_06286</name>
    <name evidence="2" type="ORF">I303_106267</name>
</gene>
<dbReference type="Proteomes" id="UP000078595">
    <property type="component" value="Chromosome 7"/>
</dbReference>
<accession>A0A1A6A1R4</accession>
<sequence length="251" mass="28480">MTDQGMERVTDHSELDYNLSLDPGIRLGDLNTLRVGISTTWAQARDLADSMHAHSQTHGRFGFRQYKADVAQIESADGRQIAFMYAYRTNSGNVSERWYLYLNWPSTDGHDSQGEDDGRLTEYIPTQDEASRMSQIVYDSLPQQRPQERARDWGNDQWMTTDSRSRVHQKTFTQLSNHFVQPAKVKIVSPASVFVPRHEVNLAEGSLLMIALASEYVPRKHASEGDAYLSQGQMDWFVTSPHVEQGQAGVK</sequence>
<dbReference type="EMBL" id="KI894033">
    <property type="protein sequence ID" value="OBR83999.1"/>
    <property type="molecule type" value="Genomic_DNA"/>
</dbReference>
<evidence type="ECO:0000313" key="2">
    <source>
        <dbReference type="EMBL" id="WWC63662.1"/>
    </source>
</evidence>
<organism evidence="1">
    <name type="scientific">Kwoniella dejecticola CBS 10117</name>
    <dbReference type="NCBI Taxonomy" id="1296121"/>
    <lineage>
        <taxon>Eukaryota</taxon>
        <taxon>Fungi</taxon>
        <taxon>Dikarya</taxon>
        <taxon>Basidiomycota</taxon>
        <taxon>Agaricomycotina</taxon>
        <taxon>Tremellomycetes</taxon>
        <taxon>Tremellales</taxon>
        <taxon>Cryptococcaceae</taxon>
        <taxon>Kwoniella</taxon>
    </lineage>
</organism>
<protein>
    <submittedName>
        <fullName evidence="1">Uncharacterized protein</fullName>
    </submittedName>
</protein>
<evidence type="ECO:0000313" key="3">
    <source>
        <dbReference type="Proteomes" id="UP000078595"/>
    </source>
</evidence>
<dbReference type="RefSeq" id="XP_018261841.1">
    <property type="nucleotide sequence ID" value="XM_018409568.1"/>
</dbReference>
<name>A0A1A6A1R4_9TREE</name>
<dbReference type="VEuPathDB" id="FungiDB:I303_06286"/>